<reference evidence="3" key="1">
    <citation type="journal article" date="2015" name="Proc. Natl. Acad. Sci. U.S.A.">
        <title>Genome sequencing of adzuki bean (Vigna angularis) provides insight into high starch and low fat accumulation and domestication.</title>
        <authorList>
            <person name="Yang K."/>
            <person name="Tian Z."/>
            <person name="Chen C."/>
            <person name="Luo L."/>
            <person name="Zhao B."/>
            <person name="Wang Z."/>
            <person name="Yu L."/>
            <person name="Li Y."/>
            <person name="Sun Y."/>
            <person name="Li W."/>
            <person name="Chen Y."/>
            <person name="Li Y."/>
            <person name="Zhang Y."/>
            <person name="Ai D."/>
            <person name="Zhao J."/>
            <person name="Shang C."/>
            <person name="Ma Y."/>
            <person name="Wu B."/>
            <person name="Wang M."/>
            <person name="Gao L."/>
            <person name="Sun D."/>
            <person name="Zhang P."/>
            <person name="Guo F."/>
            <person name="Wang W."/>
            <person name="Li Y."/>
            <person name="Wang J."/>
            <person name="Varshney R.K."/>
            <person name="Wang J."/>
            <person name="Ling H.Q."/>
            <person name="Wan P."/>
        </authorList>
    </citation>
    <scope>NUCLEOTIDE SEQUENCE</scope>
    <source>
        <strain evidence="3">cv. Jingnong 6</strain>
    </source>
</reference>
<accession>A0A0L9V8P4</accession>
<feature type="domain" description="Aminotransferase-like plant mobile" evidence="1">
    <location>
        <begin position="76"/>
        <end position="190"/>
    </location>
</feature>
<dbReference type="Proteomes" id="UP000053144">
    <property type="component" value="Chromosome 9"/>
</dbReference>
<protein>
    <recommendedName>
        <fullName evidence="1">Aminotransferase-like plant mobile domain-containing protein</fullName>
    </recommendedName>
</protein>
<name>A0A0L9V8P4_PHAAN</name>
<dbReference type="Gramene" id="KOM51440">
    <property type="protein sequence ID" value="KOM51440"/>
    <property type="gene ID" value="LR48_Vigan09g009900"/>
</dbReference>
<sequence length="361" mass="40877">MESSHDTIIEAKEELMVSPLSGENPIRRTAYFIKPCMEGSVNLPRYMFSSEKTATVASNHAKLPLEVIYSGWHPGNDFIWRPFVNSPSLQLYNENDKWVCENPNLNGELESFARCMRVSELVGMECVEHYCPNRVAMQFGMDQDIPGMLVPYKENPWISYSEPVTDTNLYIALCASQKPNVTFRYYHWWKQSNQSKEESKHYDCVGSSPKYALPISLSVKKESSLSCGPPPGFTCKIKRKQERDFDEMEKRPVIELSSSSSEDRVIELSSSLSEDTCVGDEEVENVSSPVSIVFPSISVEEARSVKYDRNGVKIKNLFGDRDGVSNVDRKYASSCIEKIASDLESRIGRLERVVAKLKGEN</sequence>
<evidence type="ECO:0000259" key="1">
    <source>
        <dbReference type="Pfam" id="PF10536"/>
    </source>
</evidence>
<dbReference type="STRING" id="3914.A0A0L9V8P4"/>
<evidence type="ECO:0000313" key="3">
    <source>
        <dbReference type="Proteomes" id="UP000053144"/>
    </source>
</evidence>
<dbReference type="Pfam" id="PF10536">
    <property type="entry name" value="PMD"/>
    <property type="match status" value="1"/>
</dbReference>
<dbReference type="GO" id="GO:0010073">
    <property type="term" value="P:meristem maintenance"/>
    <property type="evidence" value="ECO:0007669"/>
    <property type="project" value="InterPro"/>
</dbReference>
<proteinExistence type="predicted"/>
<dbReference type="AlphaFoldDB" id="A0A0L9V8P4"/>
<dbReference type="EMBL" id="CM003379">
    <property type="protein sequence ID" value="KOM51440.1"/>
    <property type="molecule type" value="Genomic_DNA"/>
</dbReference>
<dbReference type="InterPro" id="IPR044824">
    <property type="entry name" value="MAIN-like"/>
</dbReference>
<organism evidence="2 3">
    <name type="scientific">Phaseolus angularis</name>
    <name type="common">Azuki bean</name>
    <name type="synonym">Vigna angularis</name>
    <dbReference type="NCBI Taxonomy" id="3914"/>
    <lineage>
        <taxon>Eukaryota</taxon>
        <taxon>Viridiplantae</taxon>
        <taxon>Streptophyta</taxon>
        <taxon>Embryophyta</taxon>
        <taxon>Tracheophyta</taxon>
        <taxon>Spermatophyta</taxon>
        <taxon>Magnoliopsida</taxon>
        <taxon>eudicotyledons</taxon>
        <taxon>Gunneridae</taxon>
        <taxon>Pentapetalae</taxon>
        <taxon>rosids</taxon>
        <taxon>fabids</taxon>
        <taxon>Fabales</taxon>
        <taxon>Fabaceae</taxon>
        <taxon>Papilionoideae</taxon>
        <taxon>50 kb inversion clade</taxon>
        <taxon>NPAAA clade</taxon>
        <taxon>indigoferoid/millettioid clade</taxon>
        <taxon>Phaseoleae</taxon>
        <taxon>Vigna</taxon>
    </lineage>
</organism>
<dbReference type="PANTHER" id="PTHR46033">
    <property type="entry name" value="PROTEIN MAIN-LIKE 2"/>
    <property type="match status" value="1"/>
</dbReference>
<gene>
    <name evidence="2" type="ORF">LR48_Vigan09g009900</name>
</gene>
<dbReference type="InterPro" id="IPR019557">
    <property type="entry name" value="AminoTfrase-like_pln_mobile"/>
</dbReference>
<evidence type="ECO:0000313" key="2">
    <source>
        <dbReference type="EMBL" id="KOM51440.1"/>
    </source>
</evidence>
<dbReference type="PANTHER" id="PTHR46033:SF67">
    <property type="entry name" value="AMINOTRANSFERASE-LIKE, PLANT MOBILE DOMAIN FAMILY PROTEIN"/>
    <property type="match status" value="1"/>
</dbReference>